<accession>A0A392M3C9</accession>
<reference evidence="1 2" key="1">
    <citation type="journal article" date="2018" name="Front. Plant Sci.">
        <title>Red Clover (Trifolium pratense) and Zigzag Clover (T. medium) - A Picture of Genomic Similarities and Differences.</title>
        <authorList>
            <person name="Dluhosova J."/>
            <person name="Istvanek J."/>
            <person name="Nedelnik J."/>
            <person name="Repkova J."/>
        </authorList>
    </citation>
    <scope>NUCLEOTIDE SEQUENCE [LARGE SCALE GENOMIC DNA]</scope>
    <source>
        <strain evidence="2">cv. 10/8</strain>
        <tissue evidence="1">Leaf</tissue>
    </source>
</reference>
<sequence length="255" mass="29345">GLGVRRLREFNLALLGKWCWRLLVDREGFWFRVLAARYGVERGRLRAGGVRGSSWWREIVQIRDGGGELGGGWFGEYSVKRVGDWSDTFCWTDPWVEGTPLCERFRRLFDLAENKSASVAEMFSLGWGTGVAAWAWHQQLRAWKEEQLGELMALWVNLSWIMGLGSADKTVQRIKHIPWESYTDKEMEHMGNLPGCLIADLIFFPLLLYTPILTTTVANCLSRLVTRRSLHYVLTLISFQWSVLTIVDTRTNSLQ</sequence>
<comment type="caution">
    <text evidence="1">The sequence shown here is derived from an EMBL/GenBank/DDBJ whole genome shotgun (WGS) entry which is preliminary data.</text>
</comment>
<organism evidence="1 2">
    <name type="scientific">Trifolium medium</name>
    <dbReference type="NCBI Taxonomy" id="97028"/>
    <lineage>
        <taxon>Eukaryota</taxon>
        <taxon>Viridiplantae</taxon>
        <taxon>Streptophyta</taxon>
        <taxon>Embryophyta</taxon>
        <taxon>Tracheophyta</taxon>
        <taxon>Spermatophyta</taxon>
        <taxon>Magnoliopsida</taxon>
        <taxon>eudicotyledons</taxon>
        <taxon>Gunneridae</taxon>
        <taxon>Pentapetalae</taxon>
        <taxon>rosids</taxon>
        <taxon>fabids</taxon>
        <taxon>Fabales</taxon>
        <taxon>Fabaceae</taxon>
        <taxon>Papilionoideae</taxon>
        <taxon>50 kb inversion clade</taxon>
        <taxon>NPAAA clade</taxon>
        <taxon>Hologalegina</taxon>
        <taxon>IRL clade</taxon>
        <taxon>Trifolieae</taxon>
        <taxon>Trifolium</taxon>
    </lineage>
</organism>
<evidence type="ECO:0000313" key="2">
    <source>
        <dbReference type="Proteomes" id="UP000265520"/>
    </source>
</evidence>
<keyword evidence="1" id="KW-0808">Transferase</keyword>
<name>A0A392M3C9_9FABA</name>
<feature type="non-terminal residue" evidence="1">
    <location>
        <position position="1"/>
    </location>
</feature>
<proteinExistence type="predicted"/>
<keyword evidence="1" id="KW-0675">Receptor</keyword>
<dbReference type="GO" id="GO:0016301">
    <property type="term" value="F:kinase activity"/>
    <property type="evidence" value="ECO:0007669"/>
    <property type="project" value="UniProtKB-KW"/>
</dbReference>
<gene>
    <name evidence="1" type="ORF">A2U01_0002521</name>
</gene>
<dbReference type="PANTHER" id="PTHR36617:SF5">
    <property type="entry name" value="OS05G0421675 PROTEIN"/>
    <property type="match status" value="1"/>
</dbReference>
<protein>
    <submittedName>
        <fullName evidence="1">Receptor-like kinase</fullName>
    </submittedName>
</protein>
<evidence type="ECO:0000313" key="1">
    <source>
        <dbReference type="EMBL" id="MCH81729.1"/>
    </source>
</evidence>
<dbReference type="PANTHER" id="PTHR36617">
    <property type="entry name" value="PROTEIN, PUTATIVE-RELATED"/>
    <property type="match status" value="1"/>
</dbReference>
<keyword evidence="1" id="KW-0418">Kinase</keyword>
<dbReference type="Proteomes" id="UP000265520">
    <property type="component" value="Unassembled WGS sequence"/>
</dbReference>
<dbReference type="EMBL" id="LXQA010002695">
    <property type="protein sequence ID" value="MCH81729.1"/>
    <property type="molecule type" value="Genomic_DNA"/>
</dbReference>
<dbReference type="AlphaFoldDB" id="A0A392M3C9"/>
<keyword evidence="2" id="KW-1185">Reference proteome</keyword>